<dbReference type="EMBL" id="UINC01107516">
    <property type="protein sequence ID" value="SVC72949.1"/>
    <property type="molecule type" value="Genomic_DNA"/>
</dbReference>
<dbReference type="PROSITE" id="PS50005">
    <property type="entry name" value="TPR"/>
    <property type="match status" value="1"/>
</dbReference>
<dbReference type="InterPro" id="IPR050498">
    <property type="entry name" value="Ycf3"/>
</dbReference>
<dbReference type="Pfam" id="PF13181">
    <property type="entry name" value="TPR_8"/>
    <property type="match status" value="1"/>
</dbReference>
<keyword evidence="2" id="KW-0802">TPR repeat</keyword>
<dbReference type="Gene3D" id="1.25.40.10">
    <property type="entry name" value="Tetratricopeptide repeat domain"/>
    <property type="match status" value="1"/>
</dbReference>
<dbReference type="AlphaFoldDB" id="A0A382PHS9"/>
<protein>
    <submittedName>
        <fullName evidence="3">Uncharacterized protein</fullName>
    </submittedName>
</protein>
<dbReference type="InterPro" id="IPR019734">
    <property type="entry name" value="TPR_rpt"/>
</dbReference>
<dbReference type="SMART" id="SM00028">
    <property type="entry name" value="TPR"/>
    <property type="match status" value="1"/>
</dbReference>
<keyword evidence="1" id="KW-0677">Repeat</keyword>
<proteinExistence type="predicted"/>
<reference evidence="3" key="1">
    <citation type="submission" date="2018-05" db="EMBL/GenBank/DDBJ databases">
        <authorList>
            <person name="Lanie J.A."/>
            <person name="Ng W.-L."/>
            <person name="Kazmierczak K.M."/>
            <person name="Andrzejewski T.M."/>
            <person name="Davidsen T.M."/>
            <person name="Wayne K.J."/>
            <person name="Tettelin H."/>
            <person name="Glass J.I."/>
            <person name="Rusch D."/>
            <person name="Podicherti R."/>
            <person name="Tsui H.-C.T."/>
            <person name="Winkler M.E."/>
        </authorList>
    </citation>
    <scope>NUCLEOTIDE SEQUENCE</scope>
</reference>
<dbReference type="InterPro" id="IPR011990">
    <property type="entry name" value="TPR-like_helical_dom_sf"/>
</dbReference>
<gene>
    <name evidence="3" type="ORF">METZ01_LOCUS325803</name>
</gene>
<dbReference type="PANTHER" id="PTHR44858">
    <property type="entry name" value="TETRATRICOPEPTIDE REPEAT PROTEIN 6"/>
    <property type="match status" value="1"/>
</dbReference>
<evidence type="ECO:0000256" key="2">
    <source>
        <dbReference type="ARBA" id="ARBA00022803"/>
    </source>
</evidence>
<evidence type="ECO:0000256" key="1">
    <source>
        <dbReference type="ARBA" id="ARBA00022737"/>
    </source>
</evidence>
<sequence length="72" mass="8183">MKQHEKAVEDINEAIRLNPKETLTFIPRAVAYIELGQPDQAKQDYDEAIRLDPQDASAYTGRGGLYLRTGEY</sequence>
<accession>A0A382PHS9</accession>
<dbReference type="SUPFAM" id="SSF48452">
    <property type="entry name" value="TPR-like"/>
    <property type="match status" value="1"/>
</dbReference>
<evidence type="ECO:0000313" key="3">
    <source>
        <dbReference type="EMBL" id="SVC72949.1"/>
    </source>
</evidence>
<organism evidence="3">
    <name type="scientific">marine metagenome</name>
    <dbReference type="NCBI Taxonomy" id="408172"/>
    <lineage>
        <taxon>unclassified sequences</taxon>
        <taxon>metagenomes</taxon>
        <taxon>ecological metagenomes</taxon>
    </lineage>
</organism>
<dbReference type="Pfam" id="PF13414">
    <property type="entry name" value="TPR_11"/>
    <property type="match status" value="1"/>
</dbReference>
<name>A0A382PHS9_9ZZZZ</name>
<dbReference type="PANTHER" id="PTHR44858:SF1">
    <property type="entry name" value="UDP-N-ACETYLGLUCOSAMINE--PEPTIDE N-ACETYLGLUCOSAMINYLTRANSFERASE SPINDLY-RELATED"/>
    <property type="match status" value="1"/>
</dbReference>